<keyword evidence="8" id="KW-0464">Manganese</keyword>
<feature type="binding site" evidence="8">
    <location>
        <position position="107"/>
    </location>
    <ligand>
        <name>ATP</name>
        <dbReference type="ChEBI" id="CHEBI:30616"/>
    </ligand>
</feature>
<accession>A0A542ZBE3</accession>
<feature type="binding site" evidence="8">
    <location>
        <position position="120"/>
    </location>
    <ligand>
        <name>ATP</name>
        <dbReference type="ChEBI" id="CHEBI:30616"/>
    </ligand>
</feature>
<dbReference type="GO" id="GO:0070733">
    <property type="term" value="F:AMPylase activity"/>
    <property type="evidence" value="ECO:0007669"/>
    <property type="project" value="UniProtKB-EC"/>
</dbReference>
<feature type="binding site" evidence="8">
    <location>
        <position position="256"/>
    </location>
    <ligand>
        <name>Mg(2+)</name>
        <dbReference type="ChEBI" id="CHEBI:18420"/>
    </ligand>
</feature>
<organism evidence="9 10">
    <name type="scientific">Propioniferax innocua</name>
    <dbReference type="NCBI Taxonomy" id="1753"/>
    <lineage>
        <taxon>Bacteria</taxon>
        <taxon>Bacillati</taxon>
        <taxon>Actinomycetota</taxon>
        <taxon>Actinomycetes</taxon>
        <taxon>Propionibacteriales</taxon>
        <taxon>Propionibacteriaceae</taxon>
        <taxon>Propioniferax</taxon>
    </lineage>
</organism>
<gene>
    <name evidence="8" type="primary">ydiU</name>
    <name evidence="8" type="synonym">selO</name>
    <name evidence="9" type="ORF">FB460_1502</name>
</gene>
<evidence type="ECO:0000256" key="7">
    <source>
        <dbReference type="ARBA" id="ARBA00022842"/>
    </source>
</evidence>
<evidence type="ECO:0000256" key="1">
    <source>
        <dbReference type="ARBA" id="ARBA00009747"/>
    </source>
</evidence>
<evidence type="ECO:0000256" key="8">
    <source>
        <dbReference type="HAMAP-Rule" id="MF_00692"/>
    </source>
</evidence>
<comment type="catalytic activity">
    <reaction evidence="8">
        <text>L-threonyl-[protein] + ATP = 3-O-(5'-adenylyl)-L-threonyl-[protein] + diphosphate</text>
        <dbReference type="Rhea" id="RHEA:54292"/>
        <dbReference type="Rhea" id="RHEA-COMP:11060"/>
        <dbReference type="Rhea" id="RHEA-COMP:13847"/>
        <dbReference type="ChEBI" id="CHEBI:30013"/>
        <dbReference type="ChEBI" id="CHEBI:30616"/>
        <dbReference type="ChEBI" id="CHEBI:33019"/>
        <dbReference type="ChEBI" id="CHEBI:138113"/>
        <dbReference type="EC" id="2.7.7.108"/>
    </reaction>
</comment>
<protein>
    <recommendedName>
        <fullName evidence="8">Protein nucleotidyltransferase YdiU</fullName>
        <ecNumber evidence="8">2.7.7.-</ecNumber>
    </recommendedName>
    <alternativeName>
        <fullName evidence="8">Protein adenylyltransferase YdiU</fullName>
        <ecNumber evidence="8">2.7.7.108</ecNumber>
    </alternativeName>
    <alternativeName>
        <fullName evidence="8">Protein uridylyltransferase YdiU</fullName>
        <ecNumber evidence="8">2.7.7.-</ecNumber>
    </alternativeName>
</protein>
<dbReference type="PANTHER" id="PTHR32057:SF14">
    <property type="entry name" value="PROTEIN ADENYLYLTRANSFERASE SELO, MITOCHONDRIAL"/>
    <property type="match status" value="1"/>
</dbReference>
<dbReference type="HAMAP" id="MF_00692">
    <property type="entry name" value="SelO"/>
    <property type="match status" value="1"/>
</dbReference>
<evidence type="ECO:0000256" key="4">
    <source>
        <dbReference type="ARBA" id="ARBA00022723"/>
    </source>
</evidence>
<evidence type="ECO:0000256" key="5">
    <source>
        <dbReference type="ARBA" id="ARBA00022741"/>
    </source>
</evidence>
<sequence length="435" mass="46741">MPAPKLEHTYASTVPTLSRAWTAQEWPDPELVVLNEPLAAELGLDAAWLRSDEGIAWLTGNGVPETTAQAYAGHQFGHFAGVLGDGRALLLGELPTSDGGRVDLHLKGSGRTPFSRGGDGLAALGPMLREYLVAEGMHALGIPTARALAVVSTGMTVQRERPLPGAVLCRVASSHLRIGTFQLAAALQENDTLRALTDHAIDRHHPSARDDADPALALLRSVATTQAQLVARWMLTGFVHGVMNTDNTTISGETIDYGPCAFMDTYDPHAVFSSIDRGGRYAYDQQPAIIRWNIARLAEALLPMMQGSSDQRVDAATEVVHCMAEIHQATFDAGLARKLGVAHIDADEREQFLTGLADARRDFTDAFPPRHGVNPIVIPRNHLVQESVDAAEEGDLAPFNELLAAVTRPWDEPEADRLKGPPPAGVGPFVSYCGT</sequence>
<comment type="catalytic activity">
    <reaction evidence="8">
        <text>L-seryl-[protein] + ATP = 3-O-(5'-adenylyl)-L-seryl-[protein] + diphosphate</text>
        <dbReference type="Rhea" id="RHEA:58120"/>
        <dbReference type="Rhea" id="RHEA-COMP:9863"/>
        <dbReference type="Rhea" id="RHEA-COMP:15073"/>
        <dbReference type="ChEBI" id="CHEBI:29999"/>
        <dbReference type="ChEBI" id="CHEBI:30616"/>
        <dbReference type="ChEBI" id="CHEBI:33019"/>
        <dbReference type="ChEBI" id="CHEBI:142516"/>
        <dbReference type="EC" id="2.7.7.108"/>
    </reaction>
</comment>
<dbReference type="GO" id="GO:0005524">
    <property type="term" value="F:ATP binding"/>
    <property type="evidence" value="ECO:0007669"/>
    <property type="project" value="UniProtKB-UniRule"/>
</dbReference>
<comment type="catalytic activity">
    <reaction evidence="8">
        <text>L-histidyl-[protein] + UTP = N(tele)-(5'-uridylyl)-L-histidyl-[protein] + diphosphate</text>
        <dbReference type="Rhea" id="RHEA:83891"/>
        <dbReference type="Rhea" id="RHEA-COMP:9745"/>
        <dbReference type="Rhea" id="RHEA-COMP:20239"/>
        <dbReference type="ChEBI" id="CHEBI:29979"/>
        <dbReference type="ChEBI" id="CHEBI:33019"/>
        <dbReference type="ChEBI" id="CHEBI:46398"/>
        <dbReference type="ChEBI" id="CHEBI:233474"/>
    </reaction>
</comment>
<dbReference type="Pfam" id="PF02696">
    <property type="entry name" value="SelO"/>
    <property type="match status" value="1"/>
</dbReference>
<keyword evidence="3 8" id="KW-0548">Nucleotidyltransferase</keyword>
<feature type="binding site" evidence="8">
    <location>
        <position position="84"/>
    </location>
    <ligand>
        <name>ATP</name>
        <dbReference type="ChEBI" id="CHEBI:30616"/>
    </ligand>
</feature>
<feature type="binding site" evidence="8">
    <location>
        <position position="86"/>
    </location>
    <ligand>
        <name>ATP</name>
        <dbReference type="ChEBI" id="CHEBI:30616"/>
    </ligand>
</feature>
<keyword evidence="6 8" id="KW-0067">ATP-binding</keyword>
<dbReference type="OrthoDB" id="9776281at2"/>
<dbReference type="EC" id="2.7.7.-" evidence="8"/>
<comment type="similarity">
    <text evidence="1 8">Belongs to the SELO family.</text>
</comment>
<feature type="active site" description="Proton acceptor" evidence="8">
    <location>
        <position position="246"/>
    </location>
</feature>
<keyword evidence="7 8" id="KW-0460">Magnesium</keyword>
<dbReference type="InterPro" id="IPR003846">
    <property type="entry name" value="SelO"/>
</dbReference>
<dbReference type="AlphaFoldDB" id="A0A542ZBE3"/>
<dbReference type="GO" id="GO:0030145">
    <property type="term" value="F:manganese ion binding"/>
    <property type="evidence" value="ECO:0007669"/>
    <property type="project" value="UniProtKB-UniRule"/>
</dbReference>
<comment type="cofactor">
    <cofactor evidence="8">
        <name>Mg(2+)</name>
        <dbReference type="ChEBI" id="CHEBI:18420"/>
    </cofactor>
    <cofactor evidence="8">
        <name>Mn(2+)</name>
        <dbReference type="ChEBI" id="CHEBI:29035"/>
    </cofactor>
</comment>
<proteinExistence type="inferred from homology"/>
<comment type="caution">
    <text evidence="9">The sequence shown here is derived from an EMBL/GenBank/DDBJ whole genome shotgun (WGS) entry which is preliminary data.</text>
</comment>
<dbReference type="GO" id="GO:0000287">
    <property type="term" value="F:magnesium ion binding"/>
    <property type="evidence" value="ECO:0007669"/>
    <property type="project" value="UniProtKB-UniRule"/>
</dbReference>
<dbReference type="EC" id="2.7.7.108" evidence="8"/>
<dbReference type="EMBL" id="VFOR01000002">
    <property type="protein sequence ID" value="TQL57665.1"/>
    <property type="molecule type" value="Genomic_DNA"/>
</dbReference>
<evidence type="ECO:0000256" key="3">
    <source>
        <dbReference type="ARBA" id="ARBA00022695"/>
    </source>
</evidence>
<comment type="function">
    <text evidence="8">Nucleotidyltransferase involved in the post-translational modification of proteins. It can catalyze the addition of adenosine monophosphate (AMP) or uridine monophosphate (UMP) to a protein, resulting in modifications known as AMPylation and UMPylation.</text>
</comment>
<name>A0A542ZBE3_9ACTN</name>
<keyword evidence="4 8" id="KW-0479">Metal-binding</keyword>
<feature type="binding site" evidence="8">
    <location>
        <position position="177"/>
    </location>
    <ligand>
        <name>ATP</name>
        <dbReference type="ChEBI" id="CHEBI:30616"/>
    </ligand>
</feature>
<keyword evidence="5 8" id="KW-0547">Nucleotide-binding</keyword>
<feature type="binding site" evidence="8">
    <location>
        <position position="256"/>
    </location>
    <ligand>
        <name>ATP</name>
        <dbReference type="ChEBI" id="CHEBI:30616"/>
    </ligand>
</feature>
<feature type="binding site" evidence="8">
    <location>
        <position position="119"/>
    </location>
    <ligand>
        <name>ATP</name>
        <dbReference type="ChEBI" id="CHEBI:30616"/>
    </ligand>
</feature>
<feature type="binding site" evidence="8">
    <location>
        <position position="87"/>
    </location>
    <ligand>
        <name>ATP</name>
        <dbReference type="ChEBI" id="CHEBI:30616"/>
    </ligand>
</feature>
<keyword evidence="2 8" id="KW-0808">Transferase</keyword>
<evidence type="ECO:0000256" key="2">
    <source>
        <dbReference type="ARBA" id="ARBA00022679"/>
    </source>
</evidence>
<feature type="binding site" evidence="8">
    <location>
        <position position="170"/>
    </location>
    <ligand>
        <name>ATP</name>
        <dbReference type="ChEBI" id="CHEBI:30616"/>
    </ligand>
</feature>
<evidence type="ECO:0000313" key="9">
    <source>
        <dbReference type="EMBL" id="TQL57665.1"/>
    </source>
</evidence>
<comment type="catalytic activity">
    <reaction evidence="8">
        <text>L-tyrosyl-[protein] + ATP = O-(5'-adenylyl)-L-tyrosyl-[protein] + diphosphate</text>
        <dbReference type="Rhea" id="RHEA:54288"/>
        <dbReference type="Rhea" id="RHEA-COMP:10136"/>
        <dbReference type="Rhea" id="RHEA-COMP:13846"/>
        <dbReference type="ChEBI" id="CHEBI:30616"/>
        <dbReference type="ChEBI" id="CHEBI:33019"/>
        <dbReference type="ChEBI" id="CHEBI:46858"/>
        <dbReference type="ChEBI" id="CHEBI:83624"/>
        <dbReference type="EC" id="2.7.7.108"/>
    </reaction>
</comment>
<evidence type="ECO:0000256" key="6">
    <source>
        <dbReference type="ARBA" id="ARBA00022840"/>
    </source>
</evidence>
<feature type="binding site" evidence="8">
    <location>
        <position position="247"/>
    </location>
    <ligand>
        <name>Mg(2+)</name>
        <dbReference type="ChEBI" id="CHEBI:18420"/>
    </ligand>
</feature>
<dbReference type="Proteomes" id="UP000316196">
    <property type="component" value="Unassembled WGS sequence"/>
</dbReference>
<comment type="catalytic activity">
    <reaction evidence="8">
        <text>L-tyrosyl-[protein] + UTP = O-(5'-uridylyl)-L-tyrosyl-[protein] + diphosphate</text>
        <dbReference type="Rhea" id="RHEA:83887"/>
        <dbReference type="Rhea" id="RHEA-COMP:10136"/>
        <dbReference type="Rhea" id="RHEA-COMP:20238"/>
        <dbReference type="ChEBI" id="CHEBI:33019"/>
        <dbReference type="ChEBI" id="CHEBI:46398"/>
        <dbReference type="ChEBI" id="CHEBI:46858"/>
        <dbReference type="ChEBI" id="CHEBI:90602"/>
    </reaction>
</comment>
<evidence type="ECO:0000313" key="10">
    <source>
        <dbReference type="Proteomes" id="UP000316196"/>
    </source>
</evidence>
<dbReference type="RefSeq" id="WP_142093520.1">
    <property type="nucleotide sequence ID" value="NZ_BAAAMD010000003.1"/>
</dbReference>
<dbReference type="NCBIfam" id="NF000658">
    <property type="entry name" value="PRK00029.1"/>
    <property type="match status" value="1"/>
</dbReference>
<reference evidence="9 10" key="1">
    <citation type="submission" date="2019-06" db="EMBL/GenBank/DDBJ databases">
        <title>Sequencing the genomes of 1000 actinobacteria strains.</title>
        <authorList>
            <person name="Klenk H.-P."/>
        </authorList>
    </citation>
    <scope>NUCLEOTIDE SEQUENCE [LARGE SCALE GENOMIC DNA]</scope>
    <source>
        <strain evidence="9 10">DSM 8251</strain>
    </source>
</reference>
<keyword evidence="10" id="KW-1185">Reference proteome</keyword>
<comment type="catalytic activity">
    <reaction evidence="8">
        <text>L-seryl-[protein] + UTP = O-(5'-uridylyl)-L-seryl-[protein] + diphosphate</text>
        <dbReference type="Rhea" id="RHEA:64604"/>
        <dbReference type="Rhea" id="RHEA-COMP:9863"/>
        <dbReference type="Rhea" id="RHEA-COMP:16635"/>
        <dbReference type="ChEBI" id="CHEBI:29999"/>
        <dbReference type="ChEBI" id="CHEBI:33019"/>
        <dbReference type="ChEBI" id="CHEBI:46398"/>
        <dbReference type="ChEBI" id="CHEBI:156051"/>
    </reaction>
</comment>
<dbReference type="PANTHER" id="PTHR32057">
    <property type="entry name" value="PROTEIN ADENYLYLTRANSFERASE SELO, MITOCHONDRIAL"/>
    <property type="match status" value="1"/>
</dbReference>